<name>A0A6V7V3C9_MELEN</name>
<evidence type="ECO:0000313" key="3">
    <source>
        <dbReference type="Proteomes" id="UP000580250"/>
    </source>
</evidence>
<protein>
    <submittedName>
        <fullName evidence="2">Uncharacterized protein</fullName>
    </submittedName>
</protein>
<gene>
    <name evidence="2" type="ORF">MENT_LOCUS20816</name>
</gene>
<dbReference type="Proteomes" id="UP000580250">
    <property type="component" value="Unassembled WGS sequence"/>
</dbReference>
<accession>A0A6V7V3C9</accession>
<reference evidence="2 3" key="1">
    <citation type="submission" date="2020-08" db="EMBL/GenBank/DDBJ databases">
        <authorList>
            <person name="Koutsovoulos G."/>
            <person name="Danchin GJ E."/>
        </authorList>
    </citation>
    <scope>NUCLEOTIDE SEQUENCE [LARGE SCALE GENOMIC DNA]</scope>
</reference>
<evidence type="ECO:0000256" key="1">
    <source>
        <dbReference type="SAM" id="MobiDB-lite"/>
    </source>
</evidence>
<feature type="region of interest" description="Disordered" evidence="1">
    <location>
        <begin position="23"/>
        <end position="47"/>
    </location>
</feature>
<organism evidence="2 3">
    <name type="scientific">Meloidogyne enterolobii</name>
    <name type="common">Root-knot nematode worm</name>
    <name type="synonym">Meloidogyne mayaguensis</name>
    <dbReference type="NCBI Taxonomy" id="390850"/>
    <lineage>
        <taxon>Eukaryota</taxon>
        <taxon>Metazoa</taxon>
        <taxon>Ecdysozoa</taxon>
        <taxon>Nematoda</taxon>
        <taxon>Chromadorea</taxon>
        <taxon>Rhabditida</taxon>
        <taxon>Tylenchina</taxon>
        <taxon>Tylenchomorpha</taxon>
        <taxon>Tylenchoidea</taxon>
        <taxon>Meloidogynidae</taxon>
        <taxon>Meloidogyninae</taxon>
        <taxon>Meloidogyne</taxon>
    </lineage>
</organism>
<evidence type="ECO:0000313" key="2">
    <source>
        <dbReference type="EMBL" id="CAD2169482.1"/>
    </source>
</evidence>
<dbReference type="EMBL" id="CAJEWN010000154">
    <property type="protein sequence ID" value="CAD2169482.1"/>
    <property type="molecule type" value="Genomic_DNA"/>
</dbReference>
<sequence length="58" mass="6738">MNSYFDLEPTTDSINYEIMEDHLDDSQKDLKQQNSEVNGKRNGEAVDDPSLFLYPWAL</sequence>
<proteinExistence type="predicted"/>
<dbReference type="AlphaFoldDB" id="A0A6V7V3C9"/>
<comment type="caution">
    <text evidence="2">The sequence shown here is derived from an EMBL/GenBank/DDBJ whole genome shotgun (WGS) entry which is preliminary data.</text>
</comment>